<keyword evidence="4 5" id="KW-0472">Membrane</keyword>
<dbReference type="Gene3D" id="1.20.1550.10">
    <property type="entry name" value="DsbB-like"/>
    <property type="match status" value="1"/>
</dbReference>
<gene>
    <name evidence="6" type="ORF">Nfla_10002</name>
</gene>
<dbReference type="AlphaFoldDB" id="E7DQG3"/>
<dbReference type="GO" id="GO:0006457">
    <property type="term" value="P:protein folding"/>
    <property type="evidence" value="ECO:0007669"/>
    <property type="project" value="InterPro"/>
</dbReference>
<evidence type="ECO:0000256" key="3">
    <source>
        <dbReference type="ARBA" id="ARBA00022989"/>
    </source>
</evidence>
<accession>E7DQG3</accession>
<feature type="transmembrane region" description="Helical" evidence="5">
    <location>
        <begin position="69"/>
        <end position="86"/>
    </location>
</feature>
<comment type="subcellular location">
    <subcellularLocation>
        <location evidence="1">Membrane</location>
        <topology evidence="1">Multi-pass membrane protein</topology>
    </subcellularLocation>
</comment>
<dbReference type="Pfam" id="PF02600">
    <property type="entry name" value="DsbB"/>
    <property type="match status" value="1"/>
</dbReference>
<keyword evidence="3 5" id="KW-1133">Transmembrane helix</keyword>
<protein>
    <recommendedName>
        <fullName evidence="7">Disulfide bond formation protein DsbB</fullName>
    </recommendedName>
</protein>
<evidence type="ECO:0000256" key="2">
    <source>
        <dbReference type="ARBA" id="ARBA00022692"/>
    </source>
</evidence>
<dbReference type="GO" id="GO:0015035">
    <property type="term" value="F:protein-disulfide reductase activity"/>
    <property type="evidence" value="ECO:0007669"/>
    <property type="project" value="InterPro"/>
</dbReference>
<evidence type="ECO:0000313" key="6">
    <source>
        <dbReference type="EMBL" id="ADO19321.1"/>
    </source>
</evidence>
<evidence type="ECO:0000256" key="5">
    <source>
        <dbReference type="SAM" id="Phobius"/>
    </source>
</evidence>
<sequence length="231" mass="23348">MRVVLPCRDGTLGAGSAAVQAREARPSALPRRVWGRRSSAVTTTTTTIAPEGRARLAASPASGWPTRRIALVVATLAAAAPLAALASERFLGFAPCALCLWQRWPYWAAVGIALAAAGLRSRALLGLAAAAVLVSGGIAALHVGVEQGWWPSPLPACAAATSAGAGGSVDDLLRSLAPRPNKPCDAPAYPVPGLPLSFAALNLLYALALGGAALHAAARTPTTTGRDARAA</sequence>
<dbReference type="InterPro" id="IPR023380">
    <property type="entry name" value="DsbB-like_sf"/>
</dbReference>
<dbReference type="EMBL" id="HQ291172">
    <property type="protein sequence ID" value="ADO19321.1"/>
    <property type="molecule type" value="Genomic_DNA"/>
</dbReference>
<dbReference type="GO" id="GO:0016020">
    <property type="term" value="C:membrane"/>
    <property type="evidence" value="ECO:0007669"/>
    <property type="project" value="UniProtKB-SubCell"/>
</dbReference>
<reference evidence="6" key="1">
    <citation type="journal article" date="2011" name="Acta Physiol. Plant.">
        <title>An investigation on the genetic background of Nostoc flagelliforme by similarity analysis of its partial genomic DNA and phylogenetic comparison of deduced related species.</title>
        <authorList>
            <person name="Gao X."/>
            <person name="Liu K."/>
            <person name="Qiu B.S."/>
        </authorList>
    </citation>
    <scope>NUCLEOTIDE SEQUENCE</scope>
    <source>
        <strain evidence="6">Sunitezuoqi</strain>
    </source>
</reference>
<dbReference type="SUPFAM" id="SSF158442">
    <property type="entry name" value="DsbB-like"/>
    <property type="match status" value="1"/>
</dbReference>
<feature type="transmembrane region" description="Helical" evidence="5">
    <location>
        <begin position="196"/>
        <end position="217"/>
    </location>
</feature>
<keyword evidence="2 5" id="KW-0812">Transmembrane</keyword>
<evidence type="ECO:0000256" key="4">
    <source>
        <dbReference type="ARBA" id="ARBA00023136"/>
    </source>
</evidence>
<organism evidence="6">
    <name type="scientific">Nostoc flagelliforme str. Sunitezuoqi</name>
    <dbReference type="NCBI Taxonomy" id="676037"/>
    <lineage>
        <taxon>Bacteria</taxon>
        <taxon>Bacillati</taxon>
        <taxon>Cyanobacteriota</taxon>
        <taxon>Cyanophyceae</taxon>
        <taxon>Nostocales</taxon>
        <taxon>Nostocaceae</taxon>
        <taxon>Nostoc</taxon>
    </lineage>
</organism>
<proteinExistence type="predicted"/>
<feature type="transmembrane region" description="Helical" evidence="5">
    <location>
        <begin position="124"/>
        <end position="145"/>
    </location>
</feature>
<evidence type="ECO:0000256" key="1">
    <source>
        <dbReference type="ARBA" id="ARBA00004141"/>
    </source>
</evidence>
<feature type="transmembrane region" description="Helical" evidence="5">
    <location>
        <begin position="92"/>
        <end position="117"/>
    </location>
</feature>
<evidence type="ECO:0008006" key="7">
    <source>
        <dbReference type="Google" id="ProtNLM"/>
    </source>
</evidence>
<dbReference type="InterPro" id="IPR003752">
    <property type="entry name" value="DiS_bond_form_DsbB/BdbC"/>
</dbReference>
<name>E7DQG3_9NOSO</name>